<organism evidence="1">
    <name type="scientific">Anguilla anguilla</name>
    <name type="common">European freshwater eel</name>
    <name type="synonym">Muraena anguilla</name>
    <dbReference type="NCBI Taxonomy" id="7936"/>
    <lineage>
        <taxon>Eukaryota</taxon>
        <taxon>Metazoa</taxon>
        <taxon>Chordata</taxon>
        <taxon>Craniata</taxon>
        <taxon>Vertebrata</taxon>
        <taxon>Euteleostomi</taxon>
        <taxon>Actinopterygii</taxon>
        <taxon>Neopterygii</taxon>
        <taxon>Teleostei</taxon>
        <taxon>Anguilliformes</taxon>
        <taxon>Anguillidae</taxon>
        <taxon>Anguilla</taxon>
    </lineage>
</organism>
<accession>A0A0E9TKA1</accession>
<dbReference type="EMBL" id="GBXM01055297">
    <property type="protein sequence ID" value="JAH53280.1"/>
    <property type="molecule type" value="Transcribed_RNA"/>
</dbReference>
<evidence type="ECO:0000313" key="1">
    <source>
        <dbReference type="EMBL" id="JAH53280.1"/>
    </source>
</evidence>
<dbReference type="AlphaFoldDB" id="A0A0E9TKA1"/>
<name>A0A0E9TKA1_ANGAN</name>
<reference evidence="1" key="1">
    <citation type="submission" date="2014-11" db="EMBL/GenBank/DDBJ databases">
        <authorList>
            <person name="Amaro Gonzalez C."/>
        </authorList>
    </citation>
    <scope>NUCLEOTIDE SEQUENCE</scope>
</reference>
<sequence>MEFSTGHAADLEIFWKTLWSDQTKAGCSGLRVKHYV</sequence>
<proteinExistence type="predicted"/>
<protein>
    <submittedName>
        <fullName evidence="1">Uncharacterized protein</fullName>
    </submittedName>
</protein>
<reference evidence="1" key="2">
    <citation type="journal article" date="2015" name="Fish Shellfish Immunol.">
        <title>Early steps in the European eel (Anguilla anguilla)-Vibrio vulnificus interaction in the gills: Role of the RtxA13 toxin.</title>
        <authorList>
            <person name="Callol A."/>
            <person name="Pajuelo D."/>
            <person name="Ebbesson L."/>
            <person name="Teles M."/>
            <person name="MacKenzie S."/>
            <person name="Amaro C."/>
        </authorList>
    </citation>
    <scope>NUCLEOTIDE SEQUENCE</scope>
</reference>